<dbReference type="AlphaFoldDB" id="A0A179GET3"/>
<proteinExistence type="predicted"/>
<evidence type="ECO:0000313" key="2">
    <source>
        <dbReference type="EMBL" id="OAQ76342.1"/>
    </source>
</evidence>
<sequence>MGAQLTGCVRGRARRSQAQRWGVAATAAAGKTGGADQAQQPGRSESPATVGFNLGGRVRLPATGNSSHLPPPHQPHWVPPVSTAHPLGHWRLTVPCSVSRCQAARRLSPAIRHPHWHQQRSPGLLCLVPVHQRAGGHR</sequence>
<reference evidence="2 3" key="1">
    <citation type="submission" date="2016-01" db="EMBL/GenBank/DDBJ databases">
        <title>Biosynthesis of antibiotic leucinostatins and their inhibition on Phytophthora in bio-control Purpureocillium lilacinum.</title>
        <authorList>
            <person name="Wang G."/>
            <person name="Liu Z."/>
            <person name="Lin R."/>
            <person name="Li E."/>
            <person name="Mao Z."/>
            <person name="Ling J."/>
            <person name="Yin W."/>
            <person name="Xie B."/>
        </authorList>
    </citation>
    <scope>NUCLEOTIDE SEQUENCE [LARGE SCALE GENOMIC DNA]</scope>
    <source>
        <strain evidence="2">PLBJ-1</strain>
    </source>
</reference>
<protein>
    <submittedName>
        <fullName evidence="2">Uncharacterized protein</fullName>
    </submittedName>
</protein>
<dbReference type="Proteomes" id="UP000078240">
    <property type="component" value="Unassembled WGS sequence"/>
</dbReference>
<comment type="caution">
    <text evidence="2">The sequence shown here is derived from an EMBL/GenBank/DDBJ whole genome shotgun (WGS) entry which is preliminary data.</text>
</comment>
<evidence type="ECO:0000256" key="1">
    <source>
        <dbReference type="SAM" id="MobiDB-lite"/>
    </source>
</evidence>
<name>A0A179GET3_PURLI</name>
<organism evidence="2 3">
    <name type="scientific">Purpureocillium lilacinum</name>
    <name type="common">Paecilomyces lilacinus</name>
    <dbReference type="NCBI Taxonomy" id="33203"/>
    <lineage>
        <taxon>Eukaryota</taxon>
        <taxon>Fungi</taxon>
        <taxon>Dikarya</taxon>
        <taxon>Ascomycota</taxon>
        <taxon>Pezizomycotina</taxon>
        <taxon>Sordariomycetes</taxon>
        <taxon>Hypocreomycetidae</taxon>
        <taxon>Hypocreales</taxon>
        <taxon>Ophiocordycipitaceae</taxon>
        <taxon>Purpureocillium</taxon>
    </lineage>
</organism>
<gene>
    <name evidence="2" type="ORF">VFPBJ_08702</name>
</gene>
<feature type="compositionally biased region" description="Low complexity" evidence="1">
    <location>
        <begin position="26"/>
        <end position="40"/>
    </location>
</feature>
<dbReference type="EMBL" id="LSBH01000007">
    <property type="protein sequence ID" value="OAQ76342.1"/>
    <property type="molecule type" value="Genomic_DNA"/>
</dbReference>
<evidence type="ECO:0000313" key="3">
    <source>
        <dbReference type="Proteomes" id="UP000078240"/>
    </source>
</evidence>
<accession>A0A179GET3</accession>
<feature type="region of interest" description="Disordered" evidence="1">
    <location>
        <begin position="26"/>
        <end position="76"/>
    </location>
</feature>